<reference evidence="2 3" key="1">
    <citation type="submission" date="2015-03" db="EMBL/GenBank/DDBJ databases">
        <title>Draft genome of the nematode, Opisthorchis viverrini.</title>
        <authorList>
            <person name="Mitreva M."/>
        </authorList>
    </citation>
    <scope>NUCLEOTIDE SEQUENCE [LARGE SCALE GENOMIC DNA]</scope>
    <source>
        <strain evidence="2">Khon Kaen</strain>
    </source>
</reference>
<accession>A0A1S8WQA9</accession>
<dbReference type="Pfam" id="PF21056">
    <property type="entry name" value="ZSWIM1-3_RNaseH-like"/>
    <property type="match status" value="1"/>
</dbReference>
<dbReference type="EMBL" id="KV897546">
    <property type="protein sequence ID" value="OON16423.1"/>
    <property type="molecule type" value="Genomic_DNA"/>
</dbReference>
<dbReference type="Proteomes" id="UP000243686">
    <property type="component" value="Unassembled WGS sequence"/>
</dbReference>
<protein>
    <recommendedName>
        <fullName evidence="1">ZSWIM1/3 RNaseH-like domain-containing protein</fullName>
    </recommendedName>
</protein>
<proteinExistence type="predicted"/>
<name>A0A1S8WQA9_OPIVI</name>
<evidence type="ECO:0000259" key="1">
    <source>
        <dbReference type="Pfam" id="PF21056"/>
    </source>
</evidence>
<evidence type="ECO:0000313" key="3">
    <source>
        <dbReference type="Proteomes" id="UP000243686"/>
    </source>
</evidence>
<sequence>MRVSNVTMRHLQNTFEDFPSVYYANRRLSADQESEIFTIMETFHSNEEIIDCVRQHWNIIIADYDLRNMRSRRREVKQPSNELERIKHRPKFLGFSLNDLKELFSKHNELLLFDSTTQCNPGSYHLWHIVVIDGHGGRQSVYYDFIENAITDSNITNRPNNVSAASLGDKDVLLVSERTSLQRLHHRKARLYY</sequence>
<evidence type="ECO:0000313" key="2">
    <source>
        <dbReference type="EMBL" id="OON16423.1"/>
    </source>
</evidence>
<gene>
    <name evidence="2" type="ORF">X801_07765</name>
</gene>
<dbReference type="InterPro" id="IPR048324">
    <property type="entry name" value="ZSWIM1-3_RNaseH-like"/>
</dbReference>
<organism evidence="2 3">
    <name type="scientific">Opisthorchis viverrini</name>
    <name type="common">Southeast Asian liver fluke</name>
    <dbReference type="NCBI Taxonomy" id="6198"/>
    <lineage>
        <taxon>Eukaryota</taxon>
        <taxon>Metazoa</taxon>
        <taxon>Spiralia</taxon>
        <taxon>Lophotrochozoa</taxon>
        <taxon>Platyhelminthes</taxon>
        <taxon>Trematoda</taxon>
        <taxon>Digenea</taxon>
        <taxon>Opisthorchiida</taxon>
        <taxon>Opisthorchiata</taxon>
        <taxon>Opisthorchiidae</taxon>
        <taxon>Opisthorchis</taxon>
    </lineage>
</organism>
<keyword evidence="3" id="KW-1185">Reference proteome</keyword>
<dbReference type="AlphaFoldDB" id="A0A1S8WQA9"/>
<feature type="domain" description="ZSWIM1/3 RNaseH-like" evidence="1">
    <location>
        <begin position="92"/>
        <end position="149"/>
    </location>
</feature>